<dbReference type="AlphaFoldDB" id="A0ABD3N2K8"/>
<dbReference type="PANTHER" id="PTHR32098:SF5">
    <property type="entry name" value="LYCOPENE BETA_EPSILON CYCLASE PROTEIN"/>
    <property type="match status" value="1"/>
</dbReference>
<feature type="region of interest" description="Disordered" evidence="1">
    <location>
        <begin position="122"/>
        <end position="149"/>
    </location>
</feature>
<dbReference type="EMBL" id="JALLBG020000043">
    <property type="protein sequence ID" value="KAL3770326.1"/>
    <property type="molecule type" value="Genomic_DNA"/>
</dbReference>
<dbReference type="Proteomes" id="UP001530293">
    <property type="component" value="Unassembled WGS sequence"/>
</dbReference>
<feature type="compositionally biased region" description="Low complexity" evidence="1">
    <location>
        <begin position="126"/>
        <end position="144"/>
    </location>
</feature>
<accession>A0ABD3N2K8</accession>
<dbReference type="InterPro" id="IPR036188">
    <property type="entry name" value="FAD/NAD-bd_sf"/>
</dbReference>
<reference evidence="3 4" key="1">
    <citation type="submission" date="2024-10" db="EMBL/GenBank/DDBJ databases">
        <title>Updated reference genomes for cyclostephanoid diatoms.</title>
        <authorList>
            <person name="Roberts W.R."/>
            <person name="Alverson A.J."/>
        </authorList>
    </citation>
    <scope>NUCLEOTIDE SEQUENCE [LARGE SCALE GENOMIC DNA]</scope>
    <source>
        <strain evidence="3 4">AJA232-27</strain>
    </source>
</reference>
<evidence type="ECO:0000256" key="1">
    <source>
        <dbReference type="SAM" id="MobiDB-lite"/>
    </source>
</evidence>
<proteinExistence type="predicted"/>
<dbReference type="PANTHER" id="PTHR32098">
    <property type="entry name" value="LYCOPENE BETA/EPSILON CYCLASE PROTEIN"/>
    <property type="match status" value="1"/>
</dbReference>
<evidence type="ECO:0000313" key="3">
    <source>
        <dbReference type="EMBL" id="KAL3770326.1"/>
    </source>
</evidence>
<sequence>MKVPSIAAVIALISTACGGGGRVCGGCDAFSSFIISGGRRITSSSSSSSTIRWNGRILHAAVVTSEDDSAAATDVDDDANVKSLTQRIMERASSASSSGAGGAGAGSASTWEAFQRTEANWARLKSSSSTTTQSPSSMTSSSMPLFVTDDGARGNPKCWEKLRNTLLVDTNDSSTKLDYDVTICGGTLGIFIATALLAKNPSLRVSVIEAAKLRGRDQEWNISRKELEELVDLGVLTEQDLEVAITAEFPGCRAGFKNQEVTPLDGSYFDNGEIGYECYIPNVLNLGVSPSILIENVAARFRSMGGTILENCALRGIVISESIGAALELNYLDKKSSIENDKDGGDNQSNDDIITTKLVLDCMGNASPISRQQRYGRKPDGVCAVVGTCAGGFEKETNLIGDIIYTNTEIQVINEKRQSNGYDENSKGGNESRLQYFWEAFPVGIGGSNGMEPGTSDVKTTYMFTYMDASEGRPSLSTLMDDYWQLLPIYQPSITNVEEDLDVKRVLFAYFPTYRDSPLRPQWSRLLAVGDASGIQSPLSFGGFGALTRHLGRISSAVAEAIEHDLLHKDDLGMINAYAPNLSAAWMFQKAMSVRMGQKVDPKFVNRLLATNFEVMHSMGVKSTMMPFLQDVVRIDGLVGSLARSFVADPTFMPQIVAHVGILTLVEWLGHVGMIVAYHALHTAVSPILEPIVESTMKHDPRERYIWRRRMEAWKFGSGNDYVFEEED</sequence>
<dbReference type="SUPFAM" id="SSF51905">
    <property type="entry name" value="FAD/NAD(P)-binding domain"/>
    <property type="match status" value="1"/>
</dbReference>
<evidence type="ECO:0000256" key="2">
    <source>
        <dbReference type="SAM" id="SignalP"/>
    </source>
</evidence>
<comment type="caution">
    <text evidence="3">The sequence shown here is derived from an EMBL/GenBank/DDBJ whole genome shotgun (WGS) entry which is preliminary data.</text>
</comment>
<evidence type="ECO:0000313" key="4">
    <source>
        <dbReference type="Proteomes" id="UP001530293"/>
    </source>
</evidence>
<feature type="signal peptide" evidence="2">
    <location>
        <begin position="1"/>
        <end position="18"/>
    </location>
</feature>
<feature type="chain" id="PRO_5044782307" evidence="2">
    <location>
        <begin position="19"/>
        <end position="728"/>
    </location>
</feature>
<keyword evidence="2" id="KW-0732">Signal</keyword>
<gene>
    <name evidence="3" type="ORF">ACHAWU_003546</name>
</gene>
<keyword evidence="4" id="KW-1185">Reference proteome</keyword>
<name>A0ABD3N2K8_9STRA</name>
<dbReference type="PROSITE" id="PS51257">
    <property type="entry name" value="PROKAR_LIPOPROTEIN"/>
    <property type="match status" value="1"/>
</dbReference>
<protein>
    <submittedName>
        <fullName evidence="3">Uncharacterized protein</fullName>
    </submittedName>
</protein>
<organism evidence="3 4">
    <name type="scientific">Discostella pseudostelligera</name>
    <dbReference type="NCBI Taxonomy" id="259834"/>
    <lineage>
        <taxon>Eukaryota</taxon>
        <taxon>Sar</taxon>
        <taxon>Stramenopiles</taxon>
        <taxon>Ochrophyta</taxon>
        <taxon>Bacillariophyta</taxon>
        <taxon>Coscinodiscophyceae</taxon>
        <taxon>Thalassiosirophycidae</taxon>
        <taxon>Stephanodiscales</taxon>
        <taxon>Stephanodiscaceae</taxon>
        <taxon>Discostella</taxon>
    </lineage>
</organism>